<feature type="compositionally biased region" description="Polar residues" evidence="1">
    <location>
        <begin position="40"/>
        <end position="54"/>
    </location>
</feature>
<proteinExistence type="predicted"/>
<keyword evidence="2" id="KW-0732">Signal</keyword>
<evidence type="ECO:0008006" key="5">
    <source>
        <dbReference type="Google" id="ProtNLM"/>
    </source>
</evidence>
<feature type="region of interest" description="Disordered" evidence="1">
    <location>
        <begin position="40"/>
        <end position="68"/>
    </location>
</feature>
<comment type="caution">
    <text evidence="3">The sequence shown here is derived from an EMBL/GenBank/DDBJ whole genome shotgun (WGS) entry which is preliminary data.</text>
</comment>
<evidence type="ECO:0000313" key="3">
    <source>
        <dbReference type="EMBL" id="KAK7486651.1"/>
    </source>
</evidence>
<keyword evidence="4" id="KW-1185">Reference proteome</keyword>
<feature type="chain" id="PRO_5044891534" description="Secreted protein" evidence="2">
    <location>
        <begin position="23"/>
        <end position="95"/>
    </location>
</feature>
<evidence type="ECO:0000313" key="4">
    <source>
        <dbReference type="Proteomes" id="UP001519460"/>
    </source>
</evidence>
<name>A0ABD0KI87_9CAEN</name>
<protein>
    <recommendedName>
        <fullName evidence="5">Secreted protein</fullName>
    </recommendedName>
</protein>
<sequence length="95" mass="10945">MQPRTWLVTWLLIKGVWRVLLSYEILRVQESRVCVCAPNKNGTTLSKPHTTSVSPGIHSRHPPHKTNAQNEVKPLSVRHNISKRTKAYYIAKDFQ</sequence>
<dbReference type="EMBL" id="JACVVK020000175">
    <property type="protein sequence ID" value="KAK7486651.1"/>
    <property type="molecule type" value="Genomic_DNA"/>
</dbReference>
<accession>A0ABD0KI87</accession>
<evidence type="ECO:0000256" key="2">
    <source>
        <dbReference type="SAM" id="SignalP"/>
    </source>
</evidence>
<gene>
    <name evidence="3" type="ORF">BaRGS_00022052</name>
</gene>
<dbReference type="AlphaFoldDB" id="A0ABD0KI87"/>
<feature type="signal peptide" evidence="2">
    <location>
        <begin position="1"/>
        <end position="22"/>
    </location>
</feature>
<reference evidence="3 4" key="1">
    <citation type="journal article" date="2023" name="Sci. Data">
        <title>Genome assembly of the Korean intertidal mud-creeper Batillaria attramentaria.</title>
        <authorList>
            <person name="Patra A.K."/>
            <person name="Ho P.T."/>
            <person name="Jun S."/>
            <person name="Lee S.J."/>
            <person name="Kim Y."/>
            <person name="Won Y.J."/>
        </authorList>
    </citation>
    <scope>NUCLEOTIDE SEQUENCE [LARGE SCALE GENOMIC DNA]</scope>
    <source>
        <strain evidence="3">Wonlab-2016</strain>
    </source>
</reference>
<dbReference type="Proteomes" id="UP001519460">
    <property type="component" value="Unassembled WGS sequence"/>
</dbReference>
<evidence type="ECO:0000256" key="1">
    <source>
        <dbReference type="SAM" id="MobiDB-lite"/>
    </source>
</evidence>
<organism evidence="3 4">
    <name type="scientific">Batillaria attramentaria</name>
    <dbReference type="NCBI Taxonomy" id="370345"/>
    <lineage>
        <taxon>Eukaryota</taxon>
        <taxon>Metazoa</taxon>
        <taxon>Spiralia</taxon>
        <taxon>Lophotrochozoa</taxon>
        <taxon>Mollusca</taxon>
        <taxon>Gastropoda</taxon>
        <taxon>Caenogastropoda</taxon>
        <taxon>Sorbeoconcha</taxon>
        <taxon>Cerithioidea</taxon>
        <taxon>Batillariidae</taxon>
        <taxon>Batillaria</taxon>
    </lineage>
</organism>